<organism evidence="3">
    <name type="scientific">Fagus sylvatica</name>
    <name type="common">Beechnut</name>
    <dbReference type="NCBI Taxonomy" id="28930"/>
    <lineage>
        <taxon>Eukaryota</taxon>
        <taxon>Viridiplantae</taxon>
        <taxon>Streptophyta</taxon>
        <taxon>Embryophyta</taxon>
        <taxon>Tracheophyta</taxon>
        <taxon>Spermatophyta</taxon>
        <taxon>Magnoliopsida</taxon>
        <taxon>eudicotyledons</taxon>
        <taxon>Gunneridae</taxon>
        <taxon>Pentapetalae</taxon>
        <taxon>rosids</taxon>
        <taxon>fabids</taxon>
        <taxon>Fagales</taxon>
        <taxon>Fagaceae</taxon>
        <taxon>Fagus</taxon>
    </lineage>
</organism>
<dbReference type="InterPro" id="IPR004330">
    <property type="entry name" value="FAR1_DNA_bnd_dom"/>
</dbReference>
<dbReference type="PANTHER" id="PTHR47718">
    <property type="entry name" value="OS01G0519700 PROTEIN"/>
    <property type="match status" value="1"/>
</dbReference>
<reference evidence="3" key="1">
    <citation type="submission" date="2018-02" db="EMBL/GenBank/DDBJ databases">
        <authorList>
            <person name="Cohen D.B."/>
            <person name="Kent A.D."/>
        </authorList>
    </citation>
    <scope>NUCLEOTIDE SEQUENCE</scope>
</reference>
<evidence type="ECO:0000259" key="2">
    <source>
        <dbReference type="Pfam" id="PF03101"/>
    </source>
</evidence>
<name>A0A2N9ITP6_FAGSY</name>
<gene>
    <name evidence="3" type="ORF">FSB_LOCUS55391</name>
</gene>
<feature type="compositionally biased region" description="Low complexity" evidence="1">
    <location>
        <begin position="347"/>
        <end position="359"/>
    </location>
</feature>
<evidence type="ECO:0000313" key="3">
    <source>
        <dbReference type="EMBL" id="SPD27509.1"/>
    </source>
</evidence>
<dbReference type="AlphaFoldDB" id="A0A2N9ITP6"/>
<sequence length="371" mass="42994">MQDTPESVRNSVIEPRVGMEFDSLLQVIEFYKNYAYSKGFATMTRSSRKNKGFTETSYINLKCNQEGRYSSLVDDASKKRSTIKNSCEAGIKASMDITDRKWRILSFIENHNHDLSPSKSRHFAAFRHISTETKRRLLINDNAGVRVNNSIKSFIVEAGGYENVTYNQKDVRNFLDKERRLKCKEGDGQVLHDYFVRMQVRNKVEKEILSDFECFKGKLECSSSYLMEKQFQGAYTHEIFKRERVTILPDRYILDRWRKDIKRKHTYVSTYTDDVQHNPVLERTEVVRSPMVVKRKGRPRTKRLKSSMEEAVRGSAYGDDSTSNMEYLMSMPHSNDGVIDLTNPMPSQSFVSESMSQSQAHGNEDQALNLT</sequence>
<protein>
    <recommendedName>
        <fullName evidence="2">FAR1 domain-containing protein</fullName>
    </recommendedName>
</protein>
<dbReference type="PANTHER" id="PTHR47718:SF13">
    <property type="entry name" value="OS09G0290500 PROTEIN"/>
    <property type="match status" value="1"/>
</dbReference>
<feature type="domain" description="FAR1" evidence="2">
    <location>
        <begin position="29"/>
        <end position="116"/>
    </location>
</feature>
<dbReference type="Pfam" id="PF03101">
    <property type="entry name" value="FAR1"/>
    <property type="match status" value="1"/>
</dbReference>
<feature type="region of interest" description="Disordered" evidence="1">
    <location>
        <begin position="297"/>
        <end position="318"/>
    </location>
</feature>
<evidence type="ECO:0000256" key="1">
    <source>
        <dbReference type="SAM" id="MobiDB-lite"/>
    </source>
</evidence>
<dbReference type="EMBL" id="OIVN01006195">
    <property type="protein sequence ID" value="SPD27509.1"/>
    <property type="molecule type" value="Genomic_DNA"/>
</dbReference>
<proteinExistence type="predicted"/>
<feature type="region of interest" description="Disordered" evidence="1">
    <location>
        <begin position="344"/>
        <end position="371"/>
    </location>
</feature>
<accession>A0A2N9ITP6</accession>